<evidence type="ECO:0000313" key="3">
    <source>
        <dbReference type="EMBL" id="TCS83595.1"/>
    </source>
</evidence>
<dbReference type="AlphaFoldDB" id="A0A4R3KJ30"/>
<keyword evidence="1" id="KW-0067">ATP-binding</keyword>
<dbReference type="EMBL" id="SMAB01000004">
    <property type="protein sequence ID" value="TCS83595.1"/>
    <property type="molecule type" value="Genomic_DNA"/>
</dbReference>
<dbReference type="InterPro" id="IPR011761">
    <property type="entry name" value="ATP-grasp"/>
</dbReference>
<dbReference type="SUPFAM" id="SSF56059">
    <property type="entry name" value="Glutathione synthetase ATP-binding domain-like"/>
    <property type="match status" value="1"/>
</dbReference>
<dbReference type="GO" id="GO:0046872">
    <property type="term" value="F:metal ion binding"/>
    <property type="evidence" value="ECO:0007669"/>
    <property type="project" value="InterPro"/>
</dbReference>
<sequence length="455" mass="52646">MKIVQIQVDQEQNQPRPIIYANIATINRLSLPLNQPITLHFGKKNVEVRVSISTNTGNLIRIPSELAAQLLLPNGIQLHAKFDKEKGLFLGPIFGILIQTVNPKQPQTPFGKLTEFLKEVALLARNQGILFYVFTIQDIYQQTQMVKGWFYSSNQWEPRIFPLPDVIYNRISSRNQEKKFKVKITELQKQIPFFNEHFLNKWQVYEMLKKTPIQDYMPETNYFKGNQSIKEMIAKYPIIYLKPTNGALGRGIIKIEHSLDQYIVQYSRINGASTFYFKNLNKLLKHLYPRLHSEPYLIQEGLNLIQFNRRPIDFRILVQKNGQGLWSITSMVCRIANDQQFVSNLARGGTQANVMETIRSANPELSKKIKKDHFRKLALLIAKNLEESTSGHFAELGIDLGLDNKGKIWLLEVNSKPSKTEDTALAGPRPSVNRLIQYVRFLTGFPEEKKRHRRK</sequence>
<feature type="domain" description="ATP-grasp" evidence="2">
    <location>
        <begin position="210"/>
        <end position="443"/>
    </location>
</feature>
<dbReference type="PROSITE" id="PS50975">
    <property type="entry name" value="ATP_GRASP"/>
    <property type="match status" value="1"/>
</dbReference>
<dbReference type="OrthoDB" id="7869153at2"/>
<proteinExistence type="predicted"/>
<dbReference type="GO" id="GO:0005524">
    <property type="term" value="F:ATP binding"/>
    <property type="evidence" value="ECO:0007669"/>
    <property type="project" value="UniProtKB-UniRule"/>
</dbReference>
<dbReference type="PANTHER" id="PTHR21621:SF0">
    <property type="entry name" value="BETA-CITRYLGLUTAMATE SYNTHASE B-RELATED"/>
    <property type="match status" value="1"/>
</dbReference>
<comment type="caution">
    <text evidence="3">The sequence shown here is derived from an EMBL/GenBank/DDBJ whole genome shotgun (WGS) entry which is preliminary data.</text>
</comment>
<accession>A0A4R3KJ30</accession>
<name>A0A4R3KJ30_9BACI</name>
<dbReference type="InterPro" id="IPR026838">
    <property type="entry name" value="YheC/D"/>
</dbReference>
<organism evidence="3 4">
    <name type="scientific">Tepidibacillus fermentans</name>
    <dbReference type="NCBI Taxonomy" id="1281767"/>
    <lineage>
        <taxon>Bacteria</taxon>
        <taxon>Bacillati</taxon>
        <taxon>Bacillota</taxon>
        <taxon>Bacilli</taxon>
        <taxon>Bacillales</taxon>
        <taxon>Bacillaceae</taxon>
        <taxon>Tepidibacillus</taxon>
    </lineage>
</organism>
<protein>
    <submittedName>
        <fullName evidence="3">YheC/D-like protein</fullName>
    </submittedName>
</protein>
<evidence type="ECO:0000259" key="2">
    <source>
        <dbReference type="PROSITE" id="PS50975"/>
    </source>
</evidence>
<dbReference type="RefSeq" id="WP_132767555.1">
    <property type="nucleotide sequence ID" value="NZ_SMAB01000004.1"/>
</dbReference>
<gene>
    <name evidence="3" type="ORF">EDD72_104150</name>
</gene>
<dbReference type="Pfam" id="PF14398">
    <property type="entry name" value="ATPgrasp_YheCD"/>
    <property type="match status" value="1"/>
</dbReference>
<evidence type="ECO:0000313" key="4">
    <source>
        <dbReference type="Proteomes" id="UP000295788"/>
    </source>
</evidence>
<dbReference type="GO" id="GO:0016879">
    <property type="term" value="F:ligase activity, forming carbon-nitrogen bonds"/>
    <property type="evidence" value="ECO:0007669"/>
    <property type="project" value="TreeGrafter"/>
</dbReference>
<dbReference type="GO" id="GO:0005737">
    <property type="term" value="C:cytoplasm"/>
    <property type="evidence" value="ECO:0007669"/>
    <property type="project" value="TreeGrafter"/>
</dbReference>
<dbReference type="Proteomes" id="UP000295788">
    <property type="component" value="Unassembled WGS sequence"/>
</dbReference>
<keyword evidence="4" id="KW-1185">Reference proteome</keyword>
<evidence type="ECO:0000256" key="1">
    <source>
        <dbReference type="PROSITE-ProRule" id="PRU00409"/>
    </source>
</evidence>
<keyword evidence="1" id="KW-0547">Nucleotide-binding</keyword>
<reference evidence="3 4" key="1">
    <citation type="submission" date="2019-03" db="EMBL/GenBank/DDBJ databases">
        <title>Genomic Encyclopedia of Type Strains, Phase IV (KMG-IV): sequencing the most valuable type-strain genomes for metagenomic binning, comparative biology and taxonomic classification.</title>
        <authorList>
            <person name="Goeker M."/>
        </authorList>
    </citation>
    <scope>NUCLEOTIDE SEQUENCE [LARGE SCALE GENOMIC DNA]</scope>
    <source>
        <strain evidence="3 4">DSM 23802</strain>
    </source>
</reference>
<dbReference type="Gene3D" id="3.30.470.20">
    <property type="entry name" value="ATP-grasp fold, B domain"/>
    <property type="match status" value="1"/>
</dbReference>
<dbReference type="PANTHER" id="PTHR21621">
    <property type="entry name" value="RIBOSOMAL PROTEIN S6 MODIFICATION PROTEIN"/>
    <property type="match status" value="1"/>
</dbReference>